<feature type="transmembrane region" description="Helical" evidence="5">
    <location>
        <begin position="63"/>
        <end position="85"/>
    </location>
</feature>
<evidence type="ECO:0000256" key="2">
    <source>
        <dbReference type="ARBA" id="ARBA00022692"/>
    </source>
</evidence>
<dbReference type="InParanoid" id="A0A1X2HMN9"/>
<dbReference type="AlphaFoldDB" id="A0A1X2HMN9"/>
<evidence type="ECO:0000313" key="6">
    <source>
        <dbReference type="EMBL" id="ORZ00552.1"/>
    </source>
</evidence>
<dbReference type="PANTHER" id="PTHR23112:SF0">
    <property type="entry name" value="TRANSMEMBRANE PROTEIN 116"/>
    <property type="match status" value="1"/>
</dbReference>
<dbReference type="GO" id="GO:0007189">
    <property type="term" value="P:adenylate cyclase-activating G protein-coupled receptor signaling pathway"/>
    <property type="evidence" value="ECO:0007669"/>
    <property type="project" value="TreeGrafter"/>
</dbReference>
<evidence type="ECO:0000313" key="7">
    <source>
        <dbReference type="Proteomes" id="UP000242180"/>
    </source>
</evidence>
<evidence type="ECO:0000256" key="4">
    <source>
        <dbReference type="ARBA" id="ARBA00023136"/>
    </source>
</evidence>
<comment type="subcellular location">
    <subcellularLocation>
        <location evidence="1">Membrane</location>
        <topology evidence="1">Multi-pass membrane protein</topology>
    </subcellularLocation>
</comment>
<evidence type="ECO:0000256" key="3">
    <source>
        <dbReference type="ARBA" id="ARBA00022989"/>
    </source>
</evidence>
<gene>
    <name evidence="6" type="ORF">BCR43DRAFT_502280</name>
</gene>
<dbReference type="STRING" id="13706.A0A1X2HMN9"/>
<dbReference type="PANTHER" id="PTHR23112">
    <property type="entry name" value="G PROTEIN-COUPLED RECEPTOR 157-RELATED"/>
    <property type="match status" value="1"/>
</dbReference>
<dbReference type="GO" id="GO:0005886">
    <property type="term" value="C:plasma membrane"/>
    <property type="evidence" value="ECO:0007669"/>
    <property type="project" value="TreeGrafter"/>
</dbReference>
<evidence type="ECO:0000256" key="5">
    <source>
        <dbReference type="SAM" id="Phobius"/>
    </source>
</evidence>
<proteinExistence type="predicted"/>
<dbReference type="EMBL" id="MCGN01000002">
    <property type="protein sequence ID" value="ORZ00552.1"/>
    <property type="molecule type" value="Genomic_DNA"/>
</dbReference>
<sequence length="437" mass="50215">MDSFQHRYNETAMELGLTPPELANLAFNVNRIMYYVSIGLCVMVGMGYLFIRRIGPQYDRLSLRLLVYASVTHIVMGVAGILRTIPTTRGPRCRFIMFLYIFTDLFSTFLIVCMSANLQIFFVHEVRNFKYPERTYVITSFLLAFIISISPEFAHPPAYDFNESLLCCWYLGNSNDLVSLWTLMTLYFWICLSITYSVVALILVLIKMHRTECLVNKHLVGFRGAVGASLMRRLGWLCFRPTEHHNVQDPVEEDPDVAARRRAILNMAEANSSHVSYLFKSVARVVWYPIVLIISRVWGMIQFSDLYHRGQVRAFYTLMSNISVPLQGIILFILFMCDPALHKSLYTVFVMRHREPEIPANDTARNPDNLPPELCVARVDSWTTMRTFDNILMSPVSVKSSEYKSSPGSMEIKVYANSLPRQEADLSSSLSFNSRKF</sequence>
<feature type="transmembrane region" description="Helical" evidence="5">
    <location>
        <begin position="32"/>
        <end position="51"/>
    </location>
</feature>
<dbReference type="GO" id="GO:0004930">
    <property type="term" value="F:G protein-coupled receptor activity"/>
    <property type="evidence" value="ECO:0007669"/>
    <property type="project" value="TreeGrafter"/>
</dbReference>
<feature type="transmembrane region" description="Helical" evidence="5">
    <location>
        <begin position="135"/>
        <end position="154"/>
    </location>
</feature>
<dbReference type="OMA" id="YCCISIC"/>
<keyword evidence="2 5" id="KW-0812">Transmembrane</keyword>
<organism evidence="6 7">
    <name type="scientific">Syncephalastrum racemosum</name>
    <name type="common">Filamentous fungus</name>
    <dbReference type="NCBI Taxonomy" id="13706"/>
    <lineage>
        <taxon>Eukaryota</taxon>
        <taxon>Fungi</taxon>
        <taxon>Fungi incertae sedis</taxon>
        <taxon>Mucoromycota</taxon>
        <taxon>Mucoromycotina</taxon>
        <taxon>Mucoromycetes</taxon>
        <taxon>Mucorales</taxon>
        <taxon>Syncephalastraceae</taxon>
        <taxon>Syncephalastrum</taxon>
    </lineage>
</organism>
<dbReference type="OrthoDB" id="3251871at2759"/>
<evidence type="ECO:0008006" key="8">
    <source>
        <dbReference type="Google" id="ProtNLM"/>
    </source>
</evidence>
<protein>
    <recommendedName>
        <fullName evidence="8">G-protein coupled receptors family 1 profile domain-containing protein</fullName>
    </recommendedName>
</protein>
<keyword evidence="7" id="KW-1185">Reference proteome</keyword>
<keyword evidence="4 5" id="KW-0472">Membrane</keyword>
<feature type="transmembrane region" description="Helical" evidence="5">
    <location>
        <begin position="186"/>
        <end position="206"/>
    </location>
</feature>
<reference evidence="6 7" key="1">
    <citation type="submission" date="2016-07" db="EMBL/GenBank/DDBJ databases">
        <title>Pervasive Adenine N6-methylation of Active Genes in Fungi.</title>
        <authorList>
            <consortium name="DOE Joint Genome Institute"/>
            <person name="Mondo S.J."/>
            <person name="Dannebaum R.O."/>
            <person name="Kuo R.C."/>
            <person name="Labutti K."/>
            <person name="Haridas S."/>
            <person name="Kuo A."/>
            <person name="Salamov A."/>
            <person name="Ahrendt S.R."/>
            <person name="Lipzen A."/>
            <person name="Sullivan W."/>
            <person name="Andreopoulos W.B."/>
            <person name="Clum A."/>
            <person name="Lindquist E."/>
            <person name="Daum C."/>
            <person name="Ramamoorthy G.K."/>
            <person name="Gryganskyi A."/>
            <person name="Culley D."/>
            <person name="Magnuson J.K."/>
            <person name="James T.Y."/>
            <person name="O'Malley M.A."/>
            <person name="Stajich J.E."/>
            <person name="Spatafora J.W."/>
            <person name="Visel A."/>
            <person name="Grigoriev I.V."/>
        </authorList>
    </citation>
    <scope>NUCLEOTIDE SEQUENCE [LARGE SCALE GENOMIC DNA]</scope>
    <source>
        <strain evidence="6 7">NRRL 2496</strain>
    </source>
</reference>
<dbReference type="Proteomes" id="UP000242180">
    <property type="component" value="Unassembled WGS sequence"/>
</dbReference>
<comment type="caution">
    <text evidence="6">The sequence shown here is derived from an EMBL/GenBank/DDBJ whole genome shotgun (WGS) entry which is preliminary data.</text>
</comment>
<feature type="transmembrane region" description="Helical" evidence="5">
    <location>
        <begin position="315"/>
        <end position="337"/>
    </location>
</feature>
<feature type="transmembrane region" description="Helical" evidence="5">
    <location>
        <begin position="285"/>
        <end position="303"/>
    </location>
</feature>
<feature type="transmembrane region" description="Helical" evidence="5">
    <location>
        <begin position="97"/>
        <end position="123"/>
    </location>
</feature>
<accession>A0A1X2HMN9</accession>
<name>A0A1X2HMN9_SYNRA</name>
<evidence type="ECO:0000256" key="1">
    <source>
        <dbReference type="ARBA" id="ARBA00004141"/>
    </source>
</evidence>
<keyword evidence="3 5" id="KW-1133">Transmembrane helix</keyword>